<dbReference type="InterPro" id="IPR015943">
    <property type="entry name" value="WD40/YVTN_repeat-like_dom_sf"/>
</dbReference>
<dbReference type="Pfam" id="PF05096">
    <property type="entry name" value="Glu_cyclase_2"/>
    <property type="match status" value="1"/>
</dbReference>
<dbReference type="EMBL" id="CABVLI010000029">
    <property type="protein sequence ID" value="VVT01887.1"/>
    <property type="molecule type" value="Genomic_DNA"/>
</dbReference>
<keyword evidence="2" id="KW-0808">Transferase</keyword>
<dbReference type="RefSeq" id="WP_151990015.1">
    <property type="nucleotide sequence ID" value="NZ_LR701528.1"/>
</dbReference>
<gene>
    <name evidence="2" type="ORF">SPHINGO391_350306</name>
</gene>
<feature type="chain" id="PRO_5023059129" evidence="1">
    <location>
        <begin position="29"/>
        <end position="275"/>
    </location>
</feature>
<name>A0A5E7Y8G8_9SPHN</name>
<protein>
    <submittedName>
        <fullName evidence="2">Glutamine cyclotransferase</fullName>
    </submittedName>
</protein>
<dbReference type="Proteomes" id="UP000326857">
    <property type="component" value="Unassembled WGS sequence"/>
</dbReference>
<dbReference type="Gene3D" id="2.130.10.10">
    <property type="entry name" value="YVTN repeat-like/Quinoprotein amine dehydrogenase"/>
    <property type="match status" value="1"/>
</dbReference>
<dbReference type="SUPFAM" id="SSF50969">
    <property type="entry name" value="YVTN repeat-like/Quinoprotein amine dehydrogenase"/>
    <property type="match status" value="1"/>
</dbReference>
<evidence type="ECO:0000313" key="3">
    <source>
        <dbReference type="Proteomes" id="UP000326857"/>
    </source>
</evidence>
<sequence length="275" mass="29997">MFGRITIAAGLAFAGPAVLVSSSLLSSAAPARVQAAAAPDARVPMLSATIVARYPHDRTAFTEGLLWHDGALYESTGQERQSDVRRVSLADGKILARARIDPAQFGEGLALWKDQLVSLTWHDGIAHRWDVRTLKPKGRNRYTGEGWGLTSDSRGFIQSDGSDSLILRDPLTLAERSRVAVTIDGRPLRDINELEYVHGAVLANVWHTGFLVRIDPATGKVTAIIDLRPLVAEIAATDREAVLNGIAWDAKADRLFVTGKYWPTLFEIKIANAPR</sequence>
<dbReference type="InterPro" id="IPR011044">
    <property type="entry name" value="Quino_amine_DH_bsu"/>
</dbReference>
<feature type="signal peptide" evidence="1">
    <location>
        <begin position="1"/>
        <end position="28"/>
    </location>
</feature>
<dbReference type="PANTHER" id="PTHR31270">
    <property type="entry name" value="GLUTAMINYL-PEPTIDE CYCLOTRANSFERASE"/>
    <property type="match status" value="1"/>
</dbReference>
<organism evidence="2 3">
    <name type="scientific">Sphingomonas aurantiaca</name>
    <dbReference type="NCBI Taxonomy" id="185949"/>
    <lineage>
        <taxon>Bacteria</taxon>
        <taxon>Pseudomonadati</taxon>
        <taxon>Pseudomonadota</taxon>
        <taxon>Alphaproteobacteria</taxon>
        <taxon>Sphingomonadales</taxon>
        <taxon>Sphingomonadaceae</taxon>
        <taxon>Sphingomonas</taxon>
    </lineage>
</organism>
<dbReference type="GO" id="GO:0016603">
    <property type="term" value="F:glutaminyl-peptide cyclotransferase activity"/>
    <property type="evidence" value="ECO:0007669"/>
    <property type="project" value="InterPro"/>
</dbReference>
<dbReference type="PANTHER" id="PTHR31270:SF1">
    <property type="entry name" value="GLUTAMINYL-PEPTIDE CYCLOTRANSFERASE"/>
    <property type="match status" value="1"/>
</dbReference>
<evidence type="ECO:0000256" key="1">
    <source>
        <dbReference type="SAM" id="SignalP"/>
    </source>
</evidence>
<accession>A0A5E7Y8G8</accession>
<evidence type="ECO:0000313" key="2">
    <source>
        <dbReference type="EMBL" id="VVT01887.1"/>
    </source>
</evidence>
<dbReference type="InterPro" id="IPR007788">
    <property type="entry name" value="QCT"/>
</dbReference>
<dbReference type="AlphaFoldDB" id="A0A5E7Y8G8"/>
<reference evidence="2 3" key="1">
    <citation type="submission" date="2019-09" db="EMBL/GenBank/DDBJ databases">
        <authorList>
            <person name="Dittami M. S."/>
        </authorList>
    </citation>
    <scope>NUCLEOTIDE SEQUENCE [LARGE SCALE GENOMIC DNA]</scope>
    <source>
        <strain evidence="2">SPHINGO391</strain>
    </source>
</reference>
<proteinExistence type="predicted"/>
<keyword evidence="1" id="KW-0732">Signal</keyword>